<accession>A0A101LWC6</accession>
<comment type="caution">
    <text evidence="1">The sequence shown here is derived from an EMBL/GenBank/DDBJ whole genome shotgun (WGS) entry which is preliminary data.</text>
</comment>
<reference evidence="1" key="1">
    <citation type="journal article" date="2015" name="Genome Biol. Evol.">
        <title>Organellar Genomes of White Spruce (Picea glauca): Assembly and Annotation.</title>
        <authorList>
            <person name="Jackman S.D."/>
            <person name="Warren R.L."/>
            <person name="Gibb E.A."/>
            <person name="Vandervalk B.P."/>
            <person name="Mohamadi H."/>
            <person name="Chu J."/>
            <person name="Raymond A."/>
            <person name="Pleasance S."/>
            <person name="Coope R."/>
            <person name="Wildung M.R."/>
            <person name="Ritland C.E."/>
            <person name="Bousquet J."/>
            <person name="Jones S.J."/>
            <person name="Bohlmann J."/>
            <person name="Birol I."/>
        </authorList>
    </citation>
    <scope>NUCLEOTIDE SEQUENCE [LARGE SCALE GENOMIC DNA]</scope>
    <source>
        <tissue evidence="1">Flushing bud</tissue>
    </source>
</reference>
<sequence length="44" mass="4721">MFVLNAGCYSMMLLNEGDTARTQCQVLIPSMQVGQNSRIANTGG</sequence>
<dbReference type="EMBL" id="LKAM01000011">
    <property type="protein sequence ID" value="KUM46554.1"/>
    <property type="molecule type" value="Genomic_DNA"/>
</dbReference>
<gene>
    <name evidence="1" type="ORF">ABT39_MTgene1656</name>
</gene>
<organism evidence="1">
    <name type="scientific">Picea glauca</name>
    <name type="common">White spruce</name>
    <name type="synonym">Pinus glauca</name>
    <dbReference type="NCBI Taxonomy" id="3330"/>
    <lineage>
        <taxon>Eukaryota</taxon>
        <taxon>Viridiplantae</taxon>
        <taxon>Streptophyta</taxon>
        <taxon>Embryophyta</taxon>
        <taxon>Tracheophyta</taxon>
        <taxon>Spermatophyta</taxon>
        <taxon>Pinopsida</taxon>
        <taxon>Pinidae</taxon>
        <taxon>Conifers I</taxon>
        <taxon>Pinales</taxon>
        <taxon>Pinaceae</taxon>
        <taxon>Picea</taxon>
    </lineage>
</organism>
<proteinExistence type="predicted"/>
<keyword evidence="1" id="KW-0496">Mitochondrion</keyword>
<protein>
    <submittedName>
        <fullName evidence="1">Uncharacterized protein</fullName>
    </submittedName>
</protein>
<evidence type="ECO:0000313" key="1">
    <source>
        <dbReference type="EMBL" id="KUM46554.1"/>
    </source>
</evidence>
<geneLocation type="mitochondrion" evidence="1"/>
<name>A0A101LWC6_PICGL</name>
<dbReference type="AlphaFoldDB" id="A0A101LWC6"/>